<gene>
    <name evidence="2" type="ORF">EAE97_010455</name>
</gene>
<dbReference type="EMBL" id="RCSW01000028">
    <property type="protein sequence ID" value="KAF7925374.1"/>
    <property type="molecule type" value="Genomic_DNA"/>
</dbReference>
<feature type="region of interest" description="Disordered" evidence="1">
    <location>
        <begin position="126"/>
        <end position="164"/>
    </location>
</feature>
<comment type="caution">
    <text evidence="2">The sequence shown here is derived from an EMBL/GenBank/DDBJ whole genome shotgun (WGS) entry which is preliminary data.</text>
</comment>
<protein>
    <submittedName>
        <fullName evidence="2">Uncharacterized protein</fullName>
    </submittedName>
</protein>
<accession>A0A9P5LUW9</accession>
<name>A0A9P5LUW9_9HELO</name>
<organism evidence="2 3">
    <name type="scientific">Botrytis byssoidea</name>
    <dbReference type="NCBI Taxonomy" id="139641"/>
    <lineage>
        <taxon>Eukaryota</taxon>
        <taxon>Fungi</taxon>
        <taxon>Dikarya</taxon>
        <taxon>Ascomycota</taxon>
        <taxon>Pezizomycotina</taxon>
        <taxon>Leotiomycetes</taxon>
        <taxon>Helotiales</taxon>
        <taxon>Sclerotiniaceae</taxon>
        <taxon>Botrytis</taxon>
    </lineage>
</organism>
<dbReference type="RefSeq" id="XP_038728088.1">
    <property type="nucleotide sequence ID" value="XM_038880970.1"/>
</dbReference>
<evidence type="ECO:0000313" key="3">
    <source>
        <dbReference type="Proteomes" id="UP000710849"/>
    </source>
</evidence>
<dbReference type="GeneID" id="62154043"/>
<sequence length="213" mass="25996">MSDFSELEIERRNQIFRDKYMVPFVLRLRRFSRHVEMQRSSRYAEIQRFCRHNEMRKCHRNRIRAWKSQQRKLAKAQRPETLARRRRLYRGIKSMTKKHNPPMKAHGLRRSPQALRLAKEALRRKLRQANKPPPNQRDEALESQLPEAPTRGRRLCRGSKPRAEEQSLLIRTLKPLRSSQMLRREHIEATRRWKLQQFYRSDSIEEDYIQEDE</sequence>
<dbReference type="AlphaFoldDB" id="A0A9P5LUW9"/>
<feature type="compositionally biased region" description="Basic residues" evidence="1">
    <location>
        <begin position="151"/>
        <end position="160"/>
    </location>
</feature>
<proteinExistence type="predicted"/>
<evidence type="ECO:0000256" key="1">
    <source>
        <dbReference type="SAM" id="MobiDB-lite"/>
    </source>
</evidence>
<evidence type="ECO:0000313" key="2">
    <source>
        <dbReference type="EMBL" id="KAF7925374.1"/>
    </source>
</evidence>
<reference evidence="2 3" key="1">
    <citation type="journal article" date="2020" name="Genome Biol. Evol.">
        <title>Comparative genomics of Sclerotiniaceae.</title>
        <authorList>
            <person name="Valero Jimenez C.A."/>
            <person name="Steentjes M."/>
            <person name="Scholten O.E."/>
            <person name="Van Kan J.A.L."/>
        </authorList>
    </citation>
    <scope>NUCLEOTIDE SEQUENCE [LARGE SCALE GENOMIC DNA]</scope>
    <source>
        <strain evidence="2 3">MUCL 94</strain>
    </source>
</reference>
<keyword evidence="3" id="KW-1185">Reference proteome</keyword>
<dbReference type="Proteomes" id="UP000710849">
    <property type="component" value="Unassembled WGS sequence"/>
</dbReference>